<evidence type="ECO:0000256" key="10">
    <source>
        <dbReference type="ARBA" id="ARBA00023264"/>
    </source>
</evidence>
<dbReference type="NCBIfam" id="TIGR00023">
    <property type="entry name" value="glycerol-3-phosphate 1-O-acyltransferase PlsY"/>
    <property type="match status" value="1"/>
</dbReference>
<keyword evidence="4 11" id="KW-0808">Transferase</keyword>
<keyword evidence="7 11" id="KW-0443">Lipid metabolism</keyword>
<dbReference type="PANTHER" id="PTHR30309">
    <property type="entry name" value="INNER MEMBRANE PROTEIN YGIH"/>
    <property type="match status" value="1"/>
</dbReference>
<keyword evidence="9 11" id="KW-0594">Phospholipid biosynthesis</keyword>
<comment type="similarity">
    <text evidence="11">Belongs to the PlsY family.</text>
</comment>
<evidence type="ECO:0000256" key="3">
    <source>
        <dbReference type="ARBA" id="ARBA00022519"/>
    </source>
</evidence>
<feature type="transmembrane region" description="Helical" evidence="11">
    <location>
        <begin position="167"/>
        <end position="182"/>
    </location>
</feature>
<dbReference type="RefSeq" id="WP_070979598.1">
    <property type="nucleotide sequence ID" value="NZ_CP017707.1"/>
</dbReference>
<evidence type="ECO:0000256" key="2">
    <source>
        <dbReference type="ARBA" id="ARBA00022516"/>
    </source>
</evidence>
<dbReference type="GO" id="GO:0008654">
    <property type="term" value="P:phospholipid biosynthetic process"/>
    <property type="evidence" value="ECO:0007669"/>
    <property type="project" value="UniProtKB-UniRule"/>
</dbReference>
<dbReference type="GeneID" id="68841408"/>
<evidence type="ECO:0000256" key="6">
    <source>
        <dbReference type="ARBA" id="ARBA00022989"/>
    </source>
</evidence>
<evidence type="ECO:0000313" key="13">
    <source>
        <dbReference type="Proteomes" id="UP000178776"/>
    </source>
</evidence>
<name>A0A1D9LFY6_9NEIS</name>
<dbReference type="InterPro" id="IPR003811">
    <property type="entry name" value="G3P_acylTferase_PlsY"/>
</dbReference>
<evidence type="ECO:0000256" key="4">
    <source>
        <dbReference type="ARBA" id="ARBA00022679"/>
    </source>
</evidence>
<proteinExistence type="inferred from homology"/>
<reference evidence="12 13" key="1">
    <citation type="submission" date="2016-10" db="EMBL/GenBank/DDBJ databases">
        <title>Chromobacterium muskegensis sp. nov., an insecticidal bacterium isolated from Sphagnum bogs.</title>
        <authorList>
            <person name="Sparks M.E."/>
            <person name="Blackburn M.B."/>
            <person name="Gundersen-Rindal D.E."/>
            <person name="Mitchell A."/>
            <person name="Farrar R."/>
            <person name="Kuhar D."/>
        </authorList>
    </citation>
    <scope>NUCLEOTIDE SEQUENCE [LARGE SCALE GENOMIC DNA]</scope>
    <source>
        <strain evidence="12 13">21-1</strain>
    </source>
</reference>
<dbReference type="GO" id="GO:0005886">
    <property type="term" value="C:plasma membrane"/>
    <property type="evidence" value="ECO:0007669"/>
    <property type="project" value="UniProtKB-SubCell"/>
</dbReference>
<dbReference type="HAMAP" id="MF_01043">
    <property type="entry name" value="PlsY"/>
    <property type="match status" value="1"/>
</dbReference>
<dbReference type="STRING" id="1108595.BKX93_09290"/>
<comment type="pathway">
    <text evidence="11">Lipid metabolism; phospholipid metabolism.</text>
</comment>
<keyword evidence="1 11" id="KW-1003">Cell membrane</keyword>
<feature type="transmembrane region" description="Helical" evidence="11">
    <location>
        <begin position="112"/>
        <end position="136"/>
    </location>
</feature>
<evidence type="ECO:0000256" key="1">
    <source>
        <dbReference type="ARBA" id="ARBA00022475"/>
    </source>
</evidence>
<dbReference type="AlphaFoldDB" id="A0A1D9LFY6"/>
<evidence type="ECO:0000256" key="11">
    <source>
        <dbReference type="HAMAP-Rule" id="MF_01043"/>
    </source>
</evidence>
<evidence type="ECO:0000256" key="5">
    <source>
        <dbReference type="ARBA" id="ARBA00022692"/>
    </source>
</evidence>
<keyword evidence="8 11" id="KW-0472">Membrane</keyword>
<dbReference type="GO" id="GO:0043772">
    <property type="term" value="F:acyl-phosphate glycerol-3-phosphate acyltransferase activity"/>
    <property type="evidence" value="ECO:0007669"/>
    <property type="project" value="UniProtKB-UniRule"/>
</dbReference>
<evidence type="ECO:0000313" key="12">
    <source>
        <dbReference type="EMBL" id="AOZ50170.1"/>
    </source>
</evidence>
<keyword evidence="6 11" id="KW-1133">Transmembrane helix</keyword>
<accession>A0A1D9LFY6</accession>
<feature type="transmembrane region" description="Helical" evidence="11">
    <location>
        <begin position="87"/>
        <end position="106"/>
    </location>
</feature>
<keyword evidence="12" id="KW-0012">Acyltransferase</keyword>
<dbReference type="KEGG" id="cvc:BKX93_09290"/>
<dbReference type="Pfam" id="PF02660">
    <property type="entry name" value="G3P_acyltransf"/>
    <property type="match status" value="1"/>
</dbReference>
<comment type="subunit">
    <text evidence="11">Probably interacts with PlsX.</text>
</comment>
<dbReference type="Proteomes" id="UP000178776">
    <property type="component" value="Chromosome"/>
</dbReference>
<protein>
    <recommendedName>
        <fullName evidence="11">Glycerol-3-phosphate acyltransferase</fullName>
    </recommendedName>
    <alternativeName>
        <fullName evidence="11">Acyl-PO4 G3P acyltransferase</fullName>
    </alternativeName>
    <alternativeName>
        <fullName evidence="11">Acyl-phosphate--glycerol-3-phosphate acyltransferase</fullName>
    </alternativeName>
    <alternativeName>
        <fullName evidence="11">G3P acyltransferase</fullName>
        <shortName evidence="11">GPAT</shortName>
        <ecNumber evidence="11">2.3.1.275</ecNumber>
    </alternativeName>
    <alternativeName>
        <fullName evidence="11">Lysophosphatidic acid synthase</fullName>
        <shortName evidence="11">LPA synthase</shortName>
    </alternativeName>
</protein>
<keyword evidence="5 11" id="KW-0812">Transmembrane</keyword>
<dbReference type="EC" id="2.3.1.275" evidence="11"/>
<dbReference type="PANTHER" id="PTHR30309:SF0">
    <property type="entry name" value="GLYCEROL-3-PHOSPHATE ACYLTRANSFERASE-RELATED"/>
    <property type="match status" value="1"/>
</dbReference>
<keyword evidence="10 11" id="KW-1208">Phospholipid metabolism</keyword>
<organism evidence="12 13">
    <name type="scientific">Chromobacterium vaccinii</name>
    <dbReference type="NCBI Taxonomy" id="1108595"/>
    <lineage>
        <taxon>Bacteria</taxon>
        <taxon>Pseudomonadati</taxon>
        <taxon>Pseudomonadota</taxon>
        <taxon>Betaproteobacteria</taxon>
        <taxon>Neisseriales</taxon>
        <taxon>Chromobacteriaceae</taxon>
        <taxon>Chromobacterium</taxon>
    </lineage>
</organism>
<dbReference type="UniPathway" id="UPA00085"/>
<comment type="catalytic activity">
    <reaction evidence="11">
        <text>an acyl phosphate + sn-glycerol 3-phosphate = a 1-acyl-sn-glycero-3-phosphate + phosphate</text>
        <dbReference type="Rhea" id="RHEA:34075"/>
        <dbReference type="ChEBI" id="CHEBI:43474"/>
        <dbReference type="ChEBI" id="CHEBI:57597"/>
        <dbReference type="ChEBI" id="CHEBI:57970"/>
        <dbReference type="ChEBI" id="CHEBI:59918"/>
        <dbReference type="EC" id="2.3.1.275"/>
    </reaction>
</comment>
<evidence type="ECO:0000256" key="9">
    <source>
        <dbReference type="ARBA" id="ARBA00023209"/>
    </source>
</evidence>
<comment type="subcellular location">
    <subcellularLocation>
        <location evidence="11">Cell membrane</location>
        <topology evidence="11">Multi-pass membrane protein</topology>
    </subcellularLocation>
</comment>
<sequence length="206" mass="21456">MTTTAFAFVLAAYLIGSLSFAVIVSKAMGMADPRSYGSGNPGATNVLRTGKKLAAALTLLGDGVKGWVAVALASWLGPRYGLGEQGIALCALAVLFGHMWPVFFGFKGGKGVATAVGILFGINPWLALAALATWLFMAFVVKISSLSAIIACVLVPVYAFFILGPQSVYFGTCIIIAIAVVHRHKSNLIKLMTGKEDKIGNKGDAG</sequence>
<keyword evidence="3" id="KW-0997">Cell inner membrane</keyword>
<feature type="transmembrane region" description="Helical" evidence="11">
    <location>
        <begin position="53"/>
        <end position="75"/>
    </location>
</feature>
<evidence type="ECO:0000256" key="8">
    <source>
        <dbReference type="ARBA" id="ARBA00023136"/>
    </source>
</evidence>
<keyword evidence="2 11" id="KW-0444">Lipid biosynthesis</keyword>
<comment type="function">
    <text evidence="11">Catalyzes the transfer of an acyl group from acyl-phosphate (acyl-PO(4)) to glycerol-3-phosphate (G3P) to form lysophosphatidic acid (LPA). This enzyme utilizes acyl-phosphate as fatty acyl donor, but not acyl-CoA or acyl-ACP.</text>
</comment>
<dbReference type="EMBL" id="CP017707">
    <property type="protein sequence ID" value="AOZ50170.1"/>
    <property type="molecule type" value="Genomic_DNA"/>
</dbReference>
<gene>
    <name evidence="11" type="primary">plsY</name>
    <name evidence="12" type="ORF">BKX93_09290</name>
</gene>
<evidence type="ECO:0000256" key="7">
    <source>
        <dbReference type="ARBA" id="ARBA00023098"/>
    </source>
</evidence>
<dbReference type="SMART" id="SM01207">
    <property type="entry name" value="G3P_acyltransf"/>
    <property type="match status" value="1"/>
</dbReference>